<dbReference type="Pfam" id="PF12572">
    <property type="entry name" value="DUF3752"/>
    <property type="match status" value="1"/>
</dbReference>
<protein>
    <recommendedName>
        <fullName evidence="2">DUF3752 domain-containing protein</fullName>
    </recommendedName>
</protein>
<feature type="compositionally biased region" description="Basic and acidic residues" evidence="1">
    <location>
        <begin position="99"/>
        <end position="117"/>
    </location>
</feature>
<evidence type="ECO:0000259" key="2">
    <source>
        <dbReference type="Pfam" id="PF12572"/>
    </source>
</evidence>
<accession>A0A3N4LS68</accession>
<feature type="compositionally biased region" description="Basic and acidic residues" evidence="1">
    <location>
        <begin position="165"/>
        <end position="178"/>
    </location>
</feature>
<organism evidence="3 4">
    <name type="scientific">Terfezia boudieri ATCC MYA-4762</name>
    <dbReference type="NCBI Taxonomy" id="1051890"/>
    <lineage>
        <taxon>Eukaryota</taxon>
        <taxon>Fungi</taxon>
        <taxon>Dikarya</taxon>
        <taxon>Ascomycota</taxon>
        <taxon>Pezizomycotina</taxon>
        <taxon>Pezizomycetes</taxon>
        <taxon>Pezizales</taxon>
        <taxon>Pezizaceae</taxon>
        <taxon>Terfezia</taxon>
    </lineage>
</organism>
<proteinExistence type="predicted"/>
<feature type="region of interest" description="Disordered" evidence="1">
    <location>
        <begin position="24"/>
        <end position="120"/>
    </location>
</feature>
<evidence type="ECO:0000256" key="1">
    <source>
        <dbReference type="SAM" id="MobiDB-lite"/>
    </source>
</evidence>
<dbReference type="OrthoDB" id="73491at2759"/>
<feature type="domain" description="DUF3752" evidence="2">
    <location>
        <begin position="122"/>
        <end position="210"/>
    </location>
</feature>
<reference evidence="3 4" key="1">
    <citation type="journal article" date="2018" name="Nat. Ecol. Evol.">
        <title>Pezizomycetes genomes reveal the molecular basis of ectomycorrhizal truffle lifestyle.</title>
        <authorList>
            <person name="Murat C."/>
            <person name="Payen T."/>
            <person name="Noel B."/>
            <person name="Kuo A."/>
            <person name="Morin E."/>
            <person name="Chen J."/>
            <person name="Kohler A."/>
            <person name="Krizsan K."/>
            <person name="Balestrini R."/>
            <person name="Da Silva C."/>
            <person name="Montanini B."/>
            <person name="Hainaut M."/>
            <person name="Levati E."/>
            <person name="Barry K.W."/>
            <person name="Belfiori B."/>
            <person name="Cichocki N."/>
            <person name="Clum A."/>
            <person name="Dockter R.B."/>
            <person name="Fauchery L."/>
            <person name="Guy J."/>
            <person name="Iotti M."/>
            <person name="Le Tacon F."/>
            <person name="Lindquist E.A."/>
            <person name="Lipzen A."/>
            <person name="Malagnac F."/>
            <person name="Mello A."/>
            <person name="Molinier V."/>
            <person name="Miyauchi S."/>
            <person name="Poulain J."/>
            <person name="Riccioni C."/>
            <person name="Rubini A."/>
            <person name="Sitrit Y."/>
            <person name="Splivallo R."/>
            <person name="Traeger S."/>
            <person name="Wang M."/>
            <person name="Zifcakova L."/>
            <person name="Wipf D."/>
            <person name="Zambonelli A."/>
            <person name="Paolocci F."/>
            <person name="Nowrousian M."/>
            <person name="Ottonello S."/>
            <person name="Baldrian P."/>
            <person name="Spatafora J.W."/>
            <person name="Henrissat B."/>
            <person name="Nagy L.G."/>
            <person name="Aury J.M."/>
            <person name="Wincker P."/>
            <person name="Grigoriev I.V."/>
            <person name="Bonfante P."/>
            <person name="Martin F.M."/>
        </authorList>
    </citation>
    <scope>NUCLEOTIDE SEQUENCE [LARGE SCALE GENOMIC DNA]</scope>
    <source>
        <strain evidence="3 4">ATCC MYA-4762</strain>
    </source>
</reference>
<name>A0A3N4LS68_9PEZI</name>
<dbReference type="InParanoid" id="A0A3N4LS68"/>
<evidence type="ECO:0000313" key="3">
    <source>
        <dbReference type="EMBL" id="RPB25716.1"/>
    </source>
</evidence>
<sequence length="213" mass="23259">MEAGPEIPPHILAKRKWKAEEAAAATAAAIGTSKPEQNAAEKRHRVIGPAPSPAPLDERPLSYPKNESEDESSDDEIGPALPSGLSPEEEEIAARRRLAQFEKSRPEVNDGKAKRDSWMIVPPKEGDWAARVDPTKIRARKFQSGKGAKAPTRSGGDTTLWTETPAEKQKRVNDEVMGLRKPATEATAKDKPSVNSSEAEETARRIQQFNVPP</sequence>
<feature type="compositionally biased region" description="Acidic residues" evidence="1">
    <location>
        <begin position="68"/>
        <end position="77"/>
    </location>
</feature>
<evidence type="ECO:0000313" key="4">
    <source>
        <dbReference type="Proteomes" id="UP000267821"/>
    </source>
</evidence>
<dbReference type="InterPro" id="IPR022226">
    <property type="entry name" value="DUF3752"/>
</dbReference>
<dbReference type="EMBL" id="ML121537">
    <property type="protein sequence ID" value="RPB25716.1"/>
    <property type="molecule type" value="Genomic_DNA"/>
</dbReference>
<dbReference type="InterPro" id="IPR046331">
    <property type="entry name" value="GPAM1-like"/>
</dbReference>
<dbReference type="Proteomes" id="UP000267821">
    <property type="component" value="Unassembled WGS sequence"/>
</dbReference>
<dbReference type="PANTHER" id="PTHR46370">
    <property type="entry name" value="GPALPP MOTIFS-CONTAINING PROTEIN 1"/>
    <property type="match status" value="1"/>
</dbReference>
<gene>
    <name evidence="3" type="ORF">L211DRAFT_848040</name>
</gene>
<dbReference type="PANTHER" id="PTHR46370:SF1">
    <property type="entry name" value="GPALPP MOTIFS-CONTAINING PROTEIN 1"/>
    <property type="match status" value="1"/>
</dbReference>
<feature type="region of interest" description="Disordered" evidence="1">
    <location>
        <begin position="140"/>
        <end position="213"/>
    </location>
</feature>
<dbReference type="AlphaFoldDB" id="A0A3N4LS68"/>
<keyword evidence="4" id="KW-1185">Reference proteome</keyword>